<accession>A0AAE0GE09</accession>
<dbReference type="Pfam" id="PF01916">
    <property type="entry name" value="DS"/>
    <property type="match status" value="1"/>
</dbReference>
<evidence type="ECO:0000256" key="3">
    <source>
        <dbReference type="ARBA" id="ARBA00023027"/>
    </source>
</evidence>
<dbReference type="GO" id="GO:0005737">
    <property type="term" value="C:cytoplasm"/>
    <property type="evidence" value="ECO:0007669"/>
    <property type="project" value="TreeGrafter"/>
</dbReference>
<evidence type="ECO:0000256" key="1">
    <source>
        <dbReference type="ARBA" id="ARBA00001911"/>
    </source>
</evidence>
<organism evidence="4 5">
    <name type="scientific">Cymbomonas tetramitiformis</name>
    <dbReference type="NCBI Taxonomy" id="36881"/>
    <lineage>
        <taxon>Eukaryota</taxon>
        <taxon>Viridiplantae</taxon>
        <taxon>Chlorophyta</taxon>
        <taxon>Pyramimonadophyceae</taxon>
        <taxon>Pyramimonadales</taxon>
        <taxon>Pyramimonadaceae</taxon>
        <taxon>Cymbomonas</taxon>
    </lineage>
</organism>
<evidence type="ECO:0000313" key="5">
    <source>
        <dbReference type="Proteomes" id="UP001190700"/>
    </source>
</evidence>
<feature type="non-terminal residue" evidence="4">
    <location>
        <position position="1"/>
    </location>
</feature>
<keyword evidence="5" id="KW-1185">Reference proteome</keyword>
<name>A0AAE0GE09_9CHLO</name>
<dbReference type="FunFam" id="3.40.910.10:FF:000010">
    <property type="entry name" value="Deoxyhypusine synthase"/>
    <property type="match status" value="1"/>
</dbReference>
<dbReference type="EMBL" id="LGRX02007052">
    <property type="protein sequence ID" value="KAK3275721.1"/>
    <property type="molecule type" value="Genomic_DNA"/>
</dbReference>
<dbReference type="PANTHER" id="PTHR11703:SF0">
    <property type="entry name" value="DEOXYHYPUSINE SYNTHASE"/>
    <property type="match status" value="1"/>
</dbReference>
<protein>
    <recommendedName>
        <fullName evidence="6">Deoxyhypusine synthase</fullName>
    </recommendedName>
</protein>
<dbReference type="InterPro" id="IPR029035">
    <property type="entry name" value="DHS-like_NAD/FAD-binding_dom"/>
</dbReference>
<dbReference type="PANTHER" id="PTHR11703">
    <property type="entry name" value="DEOXYHYPUSINE SYNTHASE"/>
    <property type="match status" value="1"/>
</dbReference>
<dbReference type="Proteomes" id="UP001190700">
    <property type="component" value="Unassembled WGS sequence"/>
</dbReference>
<dbReference type="SUPFAM" id="SSF52467">
    <property type="entry name" value="DHS-like NAD/FAD-binding domain"/>
    <property type="match status" value="1"/>
</dbReference>
<keyword evidence="3" id="KW-0520">NAD</keyword>
<gene>
    <name evidence="4" type="ORF">CYMTET_16165</name>
</gene>
<evidence type="ECO:0000256" key="2">
    <source>
        <dbReference type="ARBA" id="ARBA00009892"/>
    </source>
</evidence>
<proteinExistence type="inferred from homology"/>
<dbReference type="InterPro" id="IPR002773">
    <property type="entry name" value="Deoxyhypusine_synthase"/>
</dbReference>
<dbReference type="Gene3D" id="3.40.910.10">
    <property type="entry name" value="Deoxyhypusine synthase"/>
    <property type="match status" value="1"/>
</dbReference>
<dbReference type="AlphaFoldDB" id="A0AAE0GE09"/>
<comment type="similarity">
    <text evidence="2">Belongs to the deoxyhypusine synthase family.</text>
</comment>
<reference evidence="4 5" key="1">
    <citation type="journal article" date="2015" name="Genome Biol. Evol.">
        <title>Comparative Genomics of a Bacterivorous Green Alga Reveals Evolutionary Causalities and Consequences of Phago-Mixotrophic Mode of Nutrition.</title>
        <authorList>
            <person name="Burns J.A."/>
            <person name="Paasch A."/>
            <person name="Narechania A."/>
            <person name="Kim E."/>
        </authorList>
    </citation>
    <scope>NUCLEOTIDE SEQUENCE [LARGE SCALE GENOMIC DNA]</scope>
    <source>
        <strain evidence="4 5">PLY_AMNH</strain>
    </source>
</reference>
<evidence type="ECO:0000313" key="4">
    <source>
        <dbReference type="EMBL" id="KAK3275721.1"/>
    </source>
</evidence>
<sequence length="94" mass="10386">VAKHHICNANLMRNGADFAVFVNTAQEFDGSDSGARPDEAISWGKIRMDAKPVKVYGDATLVFPLLVAQTFATSWEPKKPQEKSDMYGLNTIQQ</sequence>
<evidence type="ECO:0008006" key="6">
    <source>
        <dbReference type="Google" id="ProtNLM"/>
    </source>
</evidence>
<comment type="cofactor">
    <cofactor evidence="1">
        <name>NAD(+)</name>
        <dbReference type="ChEBI" id="CHEBI:57540"/>
    </cofactor>
</comment>
<dbReference type="InterPro" id="IPR036982">
    <property type="entry name" value="Deoxyhypusine_synthase_sf"/>
</dbReference>
<dbReference type="GO" id="GO:0034038">
    <property type="term" value="F:deoxyhypusine synthase activity"/>
    <property type="evidence" value="ECO:0007669"/>
    <property type="project" value="TreeGrafter"/>
</dbReference>
<comment type="caution">
    <text evidence="4">The sequence shown here is derived from an EMBL/GenBank/DDBJ whole genome shotgun (WGS) entry which is preliminary data.</text>
</comment>